<dbReference type="Proteomes" id="UP000813461">
    <property type="component" value="Unassembled WGS sequence"/>
</dbReference>
<dbReference type="GO" id="GO:0003676">
    <property type="term" value="F:nucleic acid binding"/>
    <property type="evidence" value="ECO:0007669"/>
    <property type="project" value="InterPro"/>
</dbReference>
<reference evidence="1" key="1">
    <citation type="journal article" date="2021" name="Nat. Commun.">
        <title>Genetic determinants of endophytism in the Arabidopsis root mycobiome.</title>
        <authorList>
            <person name="Mesny F."/>
            <person name="Miyauchi S."/>
            <person name="Thiergart T."/>
            <person name="Pickel B."/>
            <person name="Atanasova L."/>
            <person name="Karlsson M."/>
            <person name="Huettel B."/>
            <person name="Barry K.W."/>
            <person name="Haridas S."/>
            <person name="Chen C."/>
            <person name="Bauer D."/>
            <person name="Andreopoulos W."/>
            <person name="Pangilinan J."/>
            <person name="LaButti K."/>
            <person name="Riley R."/>
            <person name="Lipzen A."/>
            <person name="Clum A."/>
            <person name="Drula E."/>
            <person name="Henrissat B."/>
            <person name="Kohler A."/>
            <person name="Grigoriev I.V."/>
            <person name="Martin F.M."/>
            <person name="Hacquard S."/>
        </authorList>
    </citation>
    <scope>NUCLEOTIDE SEQUENCE</scope>
    <source>
        <strain evidence="1">MPI-SDFR-AT-0120</strain>
    </source>
</reference>
<proteinExistence type="predicted"/>
<dbReference type="OrthoDB" id="1049195at2759"/>
<dbReference type="InterPro" id="IPR035979">
    <property type="entry name" value="RBD_domain_sf"/>
</dbReference>
<evidence type="ECO:0008006" key="3">
    <source>
        <dbReference type="Google" id="ProtNLM"/>
    </source>
</evidence>
<dbReference type="CDD" id="cd00590">
    <property type="entry name" value="RRM_SF"/>
    <property type="match status" value="1"/>
</dbReference>
<protein>
    <recommendedName>
        <fullName evidence="3">RRM domain-containing protein</fullName>
    </recommendedName>
</protein>
<name>A0A8K0RB32_9PLEO</name>
<organism evidence="1 2">
    <name type="scientific">Paraphoma chrysanthemicola</name>
    <dbReference type="NCBI Taxonomy" id="798071"/>
    <lineage>
        <taxon>Eukaryota</taxon>
        <taxon>Fungi</taxon>
        <taxon>Dikarya</taxon>
        <taxon>Ascomycota</taxon>
        <taxon>Pezizomycotina</taxon>
        <taxon>Dothideomycetes</taxon>
        <taxon>Pleosporomycetidae</taxon>
        <taxon>Pleosporales</taxon>
        <taxon>Pleosporineae</taxon>
        <taxon>Phaeosphaeriaceae</taxon>
        <taxon>Paraphoma</taxon>
    </lineage>
</organism>
<evidence type="ECO:0000313" key="1">
    <source>
        <dbReference type="EMBL" id="KAH7091989.1"/>
    </source>
</evidence>
<evidence type="ECO:0000313" key="2">
    <source>
        <dbReference type="Proteomes" id="UP000813461"/>
    </source>
</evidence>
<dbReference type="SUPFAM" id="SSF54928">
    <property type="entry name" value="RNA-binding domain, RBD"/>
    <property type="match status" value="1"/>
</dbReference>
<dbReference type="AlphaFoldDB" id="A0A8K0RB32"/>
<sequence length="258" mass="28276">MSTSTAPKSDANKSAQLFSKTIRSLHNRRNAPPPIPIPINPISVDMKAMAQKSDTLPLVAVELSNFPPGLTRHDIQVLFRGFIISPGLSLPATTSFAYPFRAFIWLVGENEAKRAVAALNGSLVGGRQLCKEVIVAELADELKIAIVNTAHIYYPLLATRILEVREHTDGPSSFAFLQAREPITVHSEPMVHLQPRGNEAKWELIAGGRADSRGARGQDKSVRLAALKSLQATVEKQGVLKRIWGVWDGSRVLDVMHH</sequence>
<keyword evidence="2" id="KW-1185">Reference proteome</keyword>
<gene>
    <name evidence="1" type="ORF">FB567DRAFT_613707</name>
</gene>
<comment type="caution">
    <text evidence="1">The sequence shown here is derived from an EMBL/GenBank/DDBJ whole genome shotgun (WGS) entry which is preliminary data.</text>
</comment>
<dbReference type="EMBL" id="JAGMVJ010000003">
    <property type="protein sequence ID" value="KAH7091989.1"/>
    <property type="molecule type" value="Genomic_DNA"/>
</dbReference>
<accession>A0A8K0RB32</accession>